<evidence type="ECO:0000313" key="3">
    <source>
        <dbReference type="Proteomes" id="UP000034581"/>
    </source>
</evidence>
<dbReference type="Proteomes" id="UP000034581">
    <property type="component" value="Unassembled WGS sequence"/>
</dbReference>
<comment type="caution">
    <text evidence="2">The sequence shown here is derived from an EMBL/GenBank/DDBJ whole genome shotgun (WGS) entry which is preliminary data.</text>
</comment>
<gene>
    <name evidence="2" type="ORF">UR67_C0002G0022</name>
</gene>
<protein>
    <submittedName>
        <fullName evidence="2">Uncharacterized protein</fullName>
    </submittedName>
</protein>
<reference evidence="2 3" key="1">
    <citation type="journal article" date="2015" name="Nature">
        <title>rRNA introns, odd ribosomes, and small enigmatic genomes across a large radiation of phyla.</title>
        <authorList>
            <person name="Brown C.T."/>
            <person name="Hug L.A."/>
            <person name="Thomas B.C."/>
            <person name="Sharon I."/>
            <person name="Castelle C.J."/>
            <person name="Singh A."/>
            <person name="Wilkins M.J."/>
            <person name="Williams K.H."/>
            <person name="Banfield J.F."/>
        </authorList>
    </citation>
    <scope>NUCLEOTIDE SEQUENCE [LARGE SCALE GENOMIC DNA]</scope>
</reference>
<feature type="region of interest" description="Disordered" evidence="1">
    <location>
        <begin position="65"/>
        <end position="99"/>
    </location>
</feature>
<evidence type="ECO:0000313" key="2">
    <source>
        <dbReference type="EMBL" id="KKP69902.1"/>
    </source>
</evidence>
<feature type="compositionally biased region" description="Polar residues" evidence="1">
    <location>
        <begin position="70"/>
        <end position="82"/>
    </location>
</feature>
<accession>A0A0G0ERF4</accession>
<name>A0A0G0ERF4_UNCC3</name>
<proteinExistence type="predicted"/>
<dbReference type="STRING" id="1618350.UR67_C0002G0022"/>
<dbReference type="EMBL" id="LBQB01000002">
    <property type="protein sequence ID" value="KKP69902.1"/>
    <property type="molecule type" value="Genomic_DNA"/>
</dbReference>
<sequence>MQAKIKFKIVLIPETGATGNNFGLEIQGKTTVSTALLGQLLNNAGFNPGEEYEVVAEIRFTKTPKMITPETGSDTIQGSNPAPSGLGHPAQDEDQVIPR</sequence>
<evidence type="ECO:0000256" key="1">
    <source>
        <dbReference type="SAM" id="MobiDB-lite"/>
    </source>
</evidence>
<dbReference type="AlphaFoldDB" id="A0A0G0ERF4"/>
<organism evidence="2 3">
    <name type="scientific">candidate division CPR3 bacterium GW2011_GWF2_35_18</name>
    <dbReference type="NCBI Taxonomy" id="1618350"/>
    <lineage>
        <taxon>Bacteria</taxon>
        <taxon>Bacteria division CPR3</taxon>
    </lineage>
</organism>